<gene>
    <name evidence="2" type="ORF">DB32_001168</name>
</gene>
<accession>A0A0F6SDT8</accession>
<reference evidence="2 3" key="1">
    <citation type="submission" date="2015-03" db="EMBL/GenBank/DDBJ databases">
        <title>Genome assembly of Sandaracinus amylolyticus DSM 53668.</title>
        <authorList>
            <person name="Sharma G."/>
            <person name="Subramanian S."/>
        </authorList>
    </citation>
    <scope>NUCLEOTIDE SEQUENCE [LARGE SCALE GENOMIC DNA]</scope>
    <source>
        <strain evidence="2 3">DSM 53668</strain>
    </source>
</reference>
<sequence>MLVTTEFDPNLYTRAPATDVPGAYSLGVAVLAAVPTDASRDSRVRASARALRASVIALRDAWTARVKIGDPDRRAFDAVADASWRALNWALESITLITGTPADDARATRARAMLERVFPDGLAFTQLTYTSQWAHADRLLAQIDADGLGAELDRLVGAPYLAFIRRAHASYGEALRITEAADAATVGVREPLRALQVAVQEYVFALFAEHPPSNPENHPRLRKALAPIDAFRASQQRAEPATRPAGPPGPAAPEPAGPPPSDPIPEV</sequence>
<keyword evidence="3" id="KW-1185">Reference proteome</keyword>
<organism evidence="2 3">
    <name type="scientific">Sandaracinus amylolyticus</name>
    <dbReference type="NCBI Taxonomy" id="927083"/>
    <lineage>
        <taxon>Bacteria</taxon>
        <taxon>Pseudomonadati</taxon>
        <taxon>Myxococcota</taxon>
        <taxon>Polyangia</taxon>
        <taxon>Polyangiales</taxon>
        <taxon>Sandaracinaceae</taxon>
        <taxon>Sandaracinus</taxon>
    </lineage>
</organism>
<dbReference type="EMBL" id="CP011125">
    <property type="protein sequence ID" value="AKF04019.1"/>
    <property type="molecule type" value="Genomic_DNA"/>
</dbReference>
<dbReference type="Proteomes" id="UP000034883">
    <property type="component" value="Chromosome"/>
</dbReference>
<evidence type="ECO:0000313" key="3">
    <source>
        <dbReference type="Proteomes" id="UP000034883"/>
    </source>
</evidence>
<feature type="region of interest" description="Disordered" evidence="1">
    <location>
        <begin position="211"/>
        <end position="267"/>
    </location>
</feature>
<evidence type="ECO:0000256" key="1">
    <source>
        <dbReference type="SAM" id="MobiDB-lite"/>
    </source>
</evidence>
<evidence type="ECO:0000313" key="2">
    <source>
        <dbReference type="EMBL" id="AKF04019.1"/>
    </source>
</evidence>
<feature type="compositionally biased region" description="Pro residues" evidence="1">
    <location>
        <begin position="245"/>
        <end position="267"/>
    </location>
</feature>
<name>A0A0F6SDT8_9BACT</name>
<dbReference type="STRING" id="927083.DB32_001168"/>
<dbReference type="KEGG" id="samy:DB32_001168"/>
<protein>
    <submittedName>
        <fullName evidence="2">Uncharacterized protein</fullName>
    </submittedName>
</protein>
<dbReference type="AlphaFoldDB" id="A0A0F6SDT8"/>
<proteinExistence type="predicted"/>